<sequence length="109" mass="12653">MSGKNKNLNNSVVIVDEKSKKMENEDMMNLLTKMNSKIEDMEKKMNRVLQVVEGQKEKIGKLEKELAKEKEENKKMREEFAESKEMISELGQMDRGFSRQATVEGESLH</sequence>
<accession>A0A8D8VJE6</accession>
<dbReference type="EMBL" id="HBUF01058548">
    <property type="protein sequence ID" value="CAG6624934.1"/>
    <property type="molecule type" value="Transcribed_RNA"/>
</dbReference>
<feature type="coiled-coil region" evidence="1">
    <location>
        <begin position="5"/>
        <end position="86"/>
    </location>
</feature>
<evidence type="ECO:0000256" key="1">
    <source>
        <dbReference type="SAM" id="Coils"/>
    </source>
</evidence>
<organism evidence="2">
    <name type="scientific">Cacopsylla melanoneura</name>
    <dbReference type="NCBI Taxonomy" id="428564"/>
    <lineage>
        <taxon>Eukaryota</taxon>
        <taxon>Metazoa</taxon>
        <taxon>Ecdysozoa</taxon>
        <taxon>Arthropoda</taxon>
        <taxon>Hexapoda</taxon>
        <taxon>Insecta</taxon>
        <taxon>Pterygota</taxon>
        <taxon>Neoptera</taxon>
        <taxon>Paraneoptera</taxon>
        <taxon>Hemiptera</taxon>
        <taxon>Sternorrhyncha</taxon>
        <taxon>Psylloidea</taxon>
        <taxon>Psyllidae</taxon>
        <taxon>Psyllinae</taxon>
        <taxon>Cacopsylla</taxon>
    </lineage>
</organism>
<dbReference type="AlphaFoldDB" id="A0A8D8VJE6"/>
<evidence type="ECO:0000313" key="2">
    <source>
        <dbReference type="EMBL" id="CAG6624934.1"/>
    </source>
</evidence>
<name>A0A8D8VJE6_9HEMI</name>
<protein>
    <submittedName>
        <fullName evidence="2">Uncharacterized protein</fullName>
    </submittedName>
</protein>
<reference evidence="2" key="1">
    <citation type="submission" date="2021-05" db="EMBL/GenBank/DDBJ databases">
        <authorList>
            <person name="Alioto T."/>
            <person name="Alioto T."/>
            <person name="Gomez Garrido J."/>
        </authorList>
    </citation>
    <scope>NUCLEOTIDE SEQUENCE</scope>
</reference>
<keyword evidence="1" id="KW-0175">Coiled coil</keyword>
<proteinExistence type="predicted"/>